<evidence type="ECO:0000256" key="3">
    <source>
        <dbReference type="ARBA" id="ARBA00022605"/>
    </source>
</evidence>
<dbReference type="Proteomes" id="UP001497600">
    <property type="component" value="Chromosome H"/>
</dbReference>
<dbReference type="InterPro" id="IPR008242">
    <property type="entry name" value="Chor_mutase/pphenate_deHydtase"/>
</dbReference>
<evidence type="ECO:0000259" key="8">
    <source>
        <dbReference type="PROSITE" id="PS51671"/>
    </source>
</evidence>
<gene>
    <name evidence="9" type="primary">PHA2</name>
    <name evidence="9" type="ORF">CAAN4_H14554</name>
</gene>
<proteinExistence type="predicted"/>
<dbReference type="PROSITE" id="PS00857">
    <property type="entry name" value="PREPHENATE_DEHYDR_1"/>
    <property type="match status" value="1"/>
</dbReference>
<dbReference type="PANTHER" id="PTHR21022:SF19">
    <property type="entry name" value="PREPHENATE DEHYDRATASE-RELATED"/>
    <property type="match status" value="1"/>
</dbReference>
<dbReference type="InterPro" id="IPR002912">
    <property type="entry name" value="ACT_dom"/>
</dbReference>
<sequence length="298" mass="34021">MSGYRVAFLGPKGTYTHQATNQEFPTDDKSVEIFPQKSISECFQTLNDKKVDYAIIPFENSTNGQVVYTYDLLRDWFSKECSFRIVAEQFVAIHHCVLTRAKSWTDVKRVYSHPQVWGQVTEFAGEHLVGHDIQREDVSSTSRAAELVYEDKTNTTACISSSMSADIYNLPTMFANIEDIANNTTRFLVLGYDAPPSASDKDKENENASYVTSMLFTLNHDDSGALCTALDILRKHDVNLTSINSRPSHLKQWQYVFFAEVHGNLYKDENVKEGLKELADKCQLTILGSFKRNWRYYK</sequence>
<evidence type="ECO:0000256" key="5">
    <source>
        <dbReference type="ARBA" id="ARBA00023222"/>
    </source>
</evidence>
<evidence type="ECO:0000256" key="4">
    <source>
        <dbReference type="ARBA" id="ARBA00023141"/>
    </source>
</evidence>
<comment type="pathway">
    <text evidence="1">Amino-acid biosynthesis; L-phenylalanine biosynthesis; phenylpyruvate from prephenate: step 1/1.</text>
</comment>
<dbReference type="EC" id="4.2.1.51" evidence="2"/>
<dbReference type="NCBIfam" id="NF008865">
    <property type="entry name" value="PRK11898.1"/>
    <property type="match status" value="1"/>
</dbReference>
<dbReference type="PROSITE" id="PS51671">
    <property type="entry name" value="ACT"/>
    <property type="match status" value="1"/>
</dbReference>
<keyword evidence="3" id="KW-0028">Amino-acid biosynthesis</keyword>
<evidence type="ECO:0000313" key="10">
    <source>
        <dbReference type="Proteomes" id="UP001497600"/>
    </source>
</evidence>
<accession>A0ABP0EPQ1</accession>
<dbReference type="Gene3D" id="3.40.190.10">
    <property type="entry name" value="Periplasmic binding protein-like II"/>
    <property type="match status" value="2"/>
</dbReference>
<feature type="domain" description="ACT" evidence="8">
    <location>
        <begin position="214"/>
        <end position="289"/>
    </location>
</feature>
<dbReference type="CDD" id="cd13532">
    <property type="entry name" value="PBP2_PDT_like"/>
    <property type="match status" value="1"/>
</dbReference>
<dbReference type="InterPro" id="IPR045865">
    <property type="entry name" value="ACT-like_dom_sf"/>
</dbReference>
<evidence type="ECO:0000259" key="7">
    <source>
        <dbReference type="PROSITE" id="PS51171"/>
    </source>
</evidence>
<dbReference type="PANTHER" id="PTHR21022">
    <property type="entry name" value="PREPHENATE DEHYDRATASE P PROTEIN"/>
    <property type="match status" value="1"/>
</dbReference>
<dbReference type="SUPFAM" id="SSF53850">
    <property type="entry name" value="Periplasmic binding protein-like II"/>
    <property type="match status" value="1"/>
</dbReference>
<keyword evidence="10" id="KW-1185">Reference proteome</keyword>
<protein>
    <recommendedName>
        <fullName evidence="2">prephenate dehydratase</fullName>
        <ecNumber evidence="2">4.2.1.51</ecNumber>
    </recommendedName>
</protein>
<dbReference type="Pfam" id="PF00800">
    <property type="entry name" value="PDT"/>
    <property type="match status" value="1"/>
</dbReference>
<dbReference type="PIRSF" id="PIRSF001500">
    <property type="entry name" value="Chor_mut_pdt_Ppr"/>
    <property type="match status" value="1"/>
</dbReference>
<dbReference type="PROSITE" id="PS51171">
    <property type="entry name" value="PREPHENATE_DEHYDR_3"/>
    <property type="match status" value="1"/>
</dbReference>
<organism evidence="9 10">
    <name type="scientific">[Candida] anglica</name>
    <dbReference type="NCBI Taxonomy" id="148631"/>
    <lineage>
        <taxon>Eukaryota</taxon>
        <taxon>Fungi</taxon>
        <taxon>Dikarya</taxon>
        <taxon>Ascomycota</taxon>
        <taxon>Saccharomycotina</taxon>
        <taxon>Pichiomycetes</taxon>
        <taxon>Debaryomycetaceae</taxon>
        <taxon>Kurtzmaniella</taxon>
    </lineage>
</organism>
<keyword evidence="5" id="KW-0584">Phenylalanine biosynthesis</keyword>
<keyword evidence="6" id="KW-0456">Lyase</keyword>
<evidence type="ECO:0000313" key="9">
    <source>
        <dbReference type="EMBL" id="CAK7921459.1"/>
    </source>
</evidence>
<evidence type="ECO:0000256" key="1">
    <source>
        <dbReference type="ARBA" id="ARBA00004741"/>
    </source>
</evidence>
<dbReference type="SUPFAM" id="SSF55021">
    <property type="entry name" value="ACT-like"/>
    <property type="match status" value="1"/>
</dbReference>
<evidence type="ECO:0000256" key="6">
    <source>
        <dbReference type="ARBA" id="ARBA00023239"/>
    </source>
</evidence>
<dbReference type="Gene3D" id="3.30.70.260">
    <property type="match status" value="1"/>
</dbReference>
<keyword evidence="4" id="KW-0057">Aromatic amino acid biosynthesis</keyword>
<feature type="domain" description="Prephenate dehydratase" evidence="7">
    <location>
        <begin position="5"/>
        <end position="192"/>
    </location>
</feature>
<evidence type="ECO:0000256" key="2">
    <source>
        <dbReference type="ARBA" id="ARBA00013147"/>
    </source>
</evidence>
<dbReference type="InterPro" id="IPR001086">
    <property type="entry name" value="Preph_deHydtase"/>
</dbReference>
<dbReference type="CDD" id="cd04905">
    <property type="entry name" value="ACT_CM-PDT"/>
    <property type="match status" value="1"/>
</dbReference>
<reference evidence="9 10" key="1">
    <citation type="submission" date="2024-01" db="EMBL/GenBank/DDBJ databases">
        <authorList>
            <consortium name="Genoscope - CEA"/>
            <person name="William W."/>
        </authorList>
    </citation>
    <scope>NUCLEOTIDE SEQUENCE [LARGE SCALE GENOMIC DNA]</scope>
    <source>
        <strain evidence="9 10">29B2s-10</strain>
    </source>
</reference>
<dbReference type="EMBL" id="OZ004260">
    <property type="protein sequence ID" value="CAK7921459.1"/>
    <property type="molecule type" value="Genomic_DNA"/>
</dbReference>
<dbReference type="InterPro" id="IPR018528">
    <property type="entry name" value="Preph_deHydtase_CS"/>
</dbReference>
<name>A0ABP0EPQ1_9ASCO</name>